<dbReference type="GO" id="GO:0015297">
    <property type="term" value="F:antiporter activity"/>
    <property type="evidence" value="ECO:0007669"/>
    <property type="project" value="InterPro"/>
</dbReference>
<organism evidence="2 3">
    <name type="scientific">Pontivivens ytuae</name>
    <dbReference type="NCBI Taxonomy" id="2789856"/>
    <lineage>
        <taxon>Bacteria</taxon>
        <taxon>Pseudomonadati</taxon>
        <taxon>Pseudomonadota</taxon>
        <taxon>Alphaproteobacteria</taxon>
        <taxon>Rhodobacterales</taxon>
        <taxon>Paracoccaceae</taxon>
        <taxon>Pontivivens</taxon>
    </lineage>
</organism>
<dbReference type="KEGG" id="poz:I0K15_01680"/>
<dbReference type="GO" id="GO:0042910">
    <property type="term" value="F:xenobiotic transmembrane transporter activity"/>
    <property type="evidence" value="ECO:0007669"/>
    <property type="project" value="InterPro"/>
</dbReference>
<proteinExistence type="predicted"/>
<dbReference type="GO" id="GO:0016020">
    <property type="term" value="C:membrane"/>
    <property type="evidence" value="ECO:0007669"/>
    <property type="project" value="InterPro"/>
</dbReference>
<dbReference type="Pfam" id="PF01554">
    <property type="entry name" value="MatE"/>
    <property type="match status" value="1"/>
</dbReference>
<name>A0A7S9QDL9_9RHOB</name>
<reference evidence="2 3" key="1">
    <citation type="submission" date="2020-11" db="EMBL/GenBank/DDBJ databases">
        <title>Description of Pontivivens ytuae sp. nov. isolated from deep sea sediment of Mariana Trench.</title>
        <authorList>
            <person name="Wang Z."/>
            <person name="Sun Q.-L."/>
            <person name="Xu X.-D."/>
            <person name="Tang Y.-Z."/>
            <person name="Zhang J."/>
        </authorList>
    </citation>
    <scope>NUCLEOTIDE SEQUENCE [LARGE SCALE GENOMIC DNA]</scope>
    <source>
        <strain evidence="2 3">MT2928</strain>
    </source>
</reference>
<evidence type="ECO:0000256" key="1">
    <source>
        <dbReference type="SAM" id="Phobius"/>
    </source>
</evidence>
<sequence length="85" mass="8649">MSSMGEGGFYATAGMMTALFGAVALGANAVAHSIGAVMYMLPIGMTAVVNIRVGQIVGSRQAEQARAVLATSSSSFGWVRLSGYS</sequence>
<keyword evidence="1" id="KW-1133">Transmembrane helix</keyword>
<keyword evidence="3" id="KW-1185">Reference proteome</keyword>
<keyword evidence="1" id="KW-0812">Transmembrane</keyword>
<dbReference type="Proteomes" id="UP000594800">
    <property type="component" value="Chromosome"/>
</dbReference>
<protein>
    <submittedName>
        <fullName evidence="2">Uncharacterized protein</fullName>
    </submittedName>
</protein>
<feature type="transmembrane region" description="Helical" evidence="1">
    <location>
        <begin position="7"/>
        <end position="27"/>
    </location>
</feature>
<evidence type="ECO:0000313" key="3">
    <source>
        <dbReference type="Proteomes" id="UP000594800"/>
    </source>
</evidence>
<gene>
    <name evidence="2" type="ORF">I0K15_01680</name>
</gene>
<feature type="transmembrane region" description="Helical" evidence="1">
    <location>
        <begin position="33"/>
        <end position="51"/>
    </location>
</feature>
<accession>A0A7S9QDL9</accession>
<dbReference type="AlphaFoldDB" id="A0A7S9QDL9"/>
<evidence type="ECO:0000313" key="2">
    <source>
        <dbReference type="EMBL" id="QPH54517.1"/>
    </source>
</evidence>
<dbReference type="EMBL" id="CP064942">
    <property type="protein sequence ID" value="QPH54517.1"/>
    <property type="molecule type" value="Genomic_DNA"/>
</dbReference>
<dbReference type="InterPro" id="IPR002528">
    <property type="entry name" value="MATE_fam"/>
</dbReference>
<keyword evidence="1" id="KW-0472">Membrane</keyword>